<name>A0A402A6T0_9CHLR</name>
<dbReference type="Gene3D" id="2.120.10.30">
    <property type="entry name" value="TolB, C-terminal domain"/>
    <property type="match status" value="1"/>
</dbReference>
<accession>A0A402A6T0</accession>
<gene>
    <name evidence="3" type="ORF">KTT_47090</name>
</gene>
<dbReference type="Proteomes" id="UP000287352">
    <property type="component" value="Unassembled WGS sequence"/>
</dbReference>
<feature type="chain" id="PRO_5019235614" description="Lipoprotein LpqB beta-propeller domain-containing protein" evidence="2">
    <location>
        <begin position="28"/>
        <end position="457"/>
    </location>
</feature>
<dbReference type="AlphaFoldDB" id="A0A402A6T0"/>
<comment type="caution">
    <text evidence="3">The sequence shown here is derived from an EMBL/GenBank/DDBJ whole genome shotgun (WGS) entry which is preliminary data.</text>
</comment>
<dbReference type="SUPFAM" id="SSF82171">
    <property type="entry name" value="DPP6 N-terminal domain-like"/>
    <property type="match status" value="1"/>
</dbReference>
<dbReference type="OrthoDB" id="164839at2"/>
<dbReference type="PROSITE" id="PS51257">
    <property type="entry name" value="PROKAR_LIPOPROTEIN"/>
    <property type="match status" value="1"/>
</dbReference>
<feature type="region of interest" description="Disordered" evidence="1">
    <location>
        <begin position="35"/>
        <end position="64"/>
    </location>
</feature>
<dbReference type="EMBL" id="BIFR01000002">
    <property type="protein sequence ID" value="GCE14850.1"/>
    <property type="molecule type" value="Genomic_DNA"/>
</dbReference>
<feature type="compositionally biased region" description="Polar residues" evidence="1">
    <location>
        <begin position="35"/>
        <end position="57"/>
    </location>
</feature>
<reference evidence="4" key="1">
    <citation type="submission" date="2018-12" db="EMBL/GenBank/DDBJ databases">
        <title>Tengunoibacter tsumagoiensis gen. nov., sp. nov., Dictyobacter kobayashii sp. nov., D. alpinus sp. nov., and D. joshuensis sp. nov. and description of Dictyobacteraceae fam. nov. within the order Ktedonobacterales isolated from Tengu-no-mugimeshi.</title>
        <authorList>
            <person name="Wang C.M."/>
            <person name="Zheng Y."/>
            <person name="Sakai Y."/>
            <person name="Toyoda A."/>
            <person name="Minakuchi Y."/>
            <person name="Abe K."/>
            <person name="Yokota A."/>
            <person name="Yabe S."/>
        </authorList>
    </citation>
    <scope>NUCLEOTIDE SEQUENCE [LARGE SCALE GENOMIC DNA]</scope>
    <source>
        <strain evidence="4">Uno3</strain>
    </source>
</reference>
<evidence type="ECO:0008006" key="5">
    <source>
        <dbReference type="Google" id="ProtNLM"/>
    </source>
</evidence>
<evidence type="ECO:0000313" key="3">
    <source>
        <dbReference type="EMBL" id="GCE14850.1"/>
    </source>
</evidence>
<dbReference type="InterPro" id="IPR011042">
    <property type="entry name" value="6-blade_b-propeller_TolB-like"/>
</dbReference>
<keyword evidence="2" id="KW-0732">Signal</keyword>
<keyword evidence="4" id="KW-1185">Reference proteome</keyword>
<sequence length="457" mass="48835">MLKRSQRISIFSTLSIIFFVFILTACANTPANPGDQVATTSPGGQGTAIAQTATHTTPGPFGDTSCPAANTARAAVLHPLALGSHQNLVYIYNDVPANTSTSSGVLRRYDAATSQKVDIVTSGLRIDQAQVSHDGQWILFLSIPDPRGDHEHSALLQLVRMDGQGLQTLYCFPNATYSGQGTSTRLPISIQWSEDQHTIAFSTNINNDTSTITLLNVTNGHLTTLLSQHDSLYTYRVLTWLDQKNVYILKEGGSAPTPPATLYVMDVTTASPALVNVMTTDTRMSYYSFDSSPDGSKLFSSYCLQAANPYNSTVSSGPAKGGTRTTFFQGTPQDCVQVTRAISSSKLLLLAHVATEAGNAFSNDVWTMDATPGANYNIVSLLSVSPDDATSYDFNESTQFSWSNMSRDSSFYALQSTNPAAKVQSILIGPLAGGDAKAIATTPSGLSTVNLVGWTTM</sequence>
<dbReference type="RefSeq" id="WP_126582382.1">
    <property type="nucleotide sequence ID" value="NZ_BIFR01000002.1"/>
</dbReference>
<protein>
    <recommendedName>
        <fullName evidence="5">Lipoprotein LpqB beta-propeller domain-containing protein</fullName>
    </recommendedName>
</protein>
<proteinExistence type="predicted"/>
<evidence type="ECO:0000313" key="4">
    <source>
        <dbReference type="Proteomes" id="UP000287352"/>
    </source>
</evidence>
<evidence type="ECO:0000256" key="1">
    <source>
        <dbReference type="SAM" id="MobiDB-lite"/>
    </source>
</evidence>
<organism evidence="3 4">
    <name type="scientific">Tengunoibacter tsumagoiensis</name>
    <dbReference type="NCBI Taxonomy" id="2014871"/>
    <lineage>
        <taxon>Bacteria</taxon>
        <taxon>Bacillati</taxon>
        <taxon>Chloroflexota</taxon>
        <taxon>Ktedonobacteria</taxon>
        <taxon>Ktedonobacterales</taxon>
        <taxon>Dictyobacteraceae</taxon>
        <taxon>Tengunoibacter</taxon>
    </lineage>
</organism>
<evidence type="ECO:0000256" key="2">
    <source>
        <dbReference type="SAM" id="SignalP"/>
    </source>
</evidence>
<feature type="signal peptide" evidence="2">
    <location>
        <begin position="1"/>
        <end position="27"/>
    </location>
</feature>